<keyword evidence="1" id="KW-1133">Transmembrane helix</keyword>
<dbReference type="RefSeq" id="WP_123121908.1">
    <property type="nucleotide sequence ID" value="NZ_RJJR01000015.1"/>
</dbReference>
<dbReference type="AlphaFoldDB" id="A0A3M9NAH4"/>
<sequence length="173" mass="19853">MKLTPQEKKELIIYFIIVIFVLILMGGNELGQFRNTDQADAKLDPVLYVICVTPILLFIRKGFNELTLKLKIFIIICSLILAAMPMLLLSGLGKYIDYYTTDKHWTKEDVTIINKSSSGGGRGGTTYRYRVKIKDTTIMFYSKLSYPIDEVLHLKMCKTRLGMIIGKEYHDQD</sequence>
<reference evidence="2 3" key="1">
    <citation type="submission" date="2018-11" db="EMBL/GenBank/DDBJ databases">
        <title>Draft genome sequence of Ferruginibacter sp. BO-59.</title>
        <authorList>
            <person name="Im W.T."/>
        </authorList>
    </citation>
    <scope>NUCLEOTIDE SEQUENCE [LARGE SCALE GENOMIC DNA]</scope>
    <source>
        <strain evidence="2 3">BO-59</strain>
    </source>
</reference>
<evidence type="ECO:0000256" key="1">
    <source>
        <dbReference type="SAM" id="Phobius"/>
    </source>
</evidence>
<accession>A0A3M9NAH4</accession>
<organism evidence="2 3">
    <name type="scientific">Hanamia caeni</name>
    <dbReference type="NCBI Taxonomy" id="2294116"/>
    <lineage>
        <taxon>Bacteria</taxon>
        <taxon>Pseudomonadati</taxon>
        <taxon>Bacteroidota</taxon>
        <taxon>Chitinophagia</taxon>
        <taxon>Chitinophagales</taxon>
        <taxon>Chitinophagaceae</taxon>
        <taxon>Hanamia</taxon>
    </lineage>
</organism>
<proteinExistence type="predicted"/>
<gene>
    <name evidence="2" type="ORF">EFY79_16800</name>
</gene>
<keyword evidence="1" id="KW-0812">Transmembrane</keyword>
<evidence type="ECO:0000313" key="3">
    <source>
        <dbReference type="Proteomes" id="UP000267223"/>
    </source>
</evidence>
<name>A0A3M9NAH4_9BACT</name>
<protein>
    <submittedName>
        <fullName evidence="2">Uncharacterized protein</fullName>
    </submittedName>
</protein>
<keyword evidence="1" id="KW-0472">Membrane</keyword>
<feature type="transmembrane region" description="Helical" evidence="1">
    <location>
        <begin position="12"/>
        <end position="31"/>
    </location>
</feature>
<comment type="caution">
    <text evidence="2">The sequence shown here is derived from an EMBL/GenBank/DDBJ whole genome shotgun (WGS) entry which is preliminary data.</text>
</comment>
<dbReference type="EMBL" id="RJJR01000015">
    <property type="protein sequence ID" value="RNI33968.1"/>
    <property type="molecule type" value="Genomic_DNA"/>
</dbReference>
<feature type="transmembrane region" description="Helical" evidence="1">
    <location>
        <begin position="43"/>
        <end position="60"/>
    </location>
</feature>
<evidence type="ECO:0000313" key="2">
    <source>
        <dbReference type="EMBL" id="RNI33968.1"/>
    </source>
</evidence>
<dbReference type="Proteomes" id="UP000267223">
    <property type="component" value="Unassembled WGS sequence"/>
</dbReference>
<feature type="transmembrane region" description="Helical" evidence="1">
    <location>
        <begin position="72"/>
        <end position="93"/>
    </location>
</feature>
<keyword evidence="3" id="KW-1185">Reference proteome</keyword>